<gene>
    <name evidence="2" type="ORF">SDC9_181937</name>
</gene>
<reference evidence="2" key="1">
    <citation type="submission" date="2019-08" db="EMBL/GenBank/DDBJ databases">
        <authorList>
            <person name="Kucharzyk K."/>
            <person name="Murdoch R.W."/>
            <person name="Higgins S."/>
            <person name="Loffler F."/>
        </authorList>
    </citation>
    <scope>NUCLEOTIDE SEQUENCE</scope>
</reference>
<keyword evidence="1" id="KW-0812">Transmembrane</keyword>
<keyword evidence="1" id="KW-1133">Transmembrane helix</keyword>
<proteinExistence type="predicted"/>
<comment type="caution">
    <text evidence="2">The sequence shown here is derived from an EMBL/GenBank/DDBJ whole genome shotgun (WGS) entry which is preliminary data.</text>
</comment>
<organism evidence="2">
    <name type="scientific">bioreactor metagenome</name>
    <dbReference type="NCBI Taxonomy" id="1076179"/>
    <lineage>
        <taxon>unclassified sequences</taxon>
        <taxon>metagenomes</taxon>
        <taxon>ecological metagenomes</taxon>
    </lineage>
</organism>
<protein>
    <submittedName>
        <fullName evidence="2">Uncharacterized protein</fullName>
    </submittedName>
</protein>
<evidence type="ECO:0000256" key="1">
    <source>
        <dbReference type="SAM" id="Phobius"/>
    </source>
</evidence>
<accession>A0A645HEB9</accession>
<feature type="transmembrane region" description="Helical" evidence="1">
    <location>
        <begin position="40"/>
        <end position="61"/>
    </location>
</feature>
<evidence type="ECO:0000313" key="2">
    <source>
        <dbReference type="EMBL" id="MPN34444.1"/>
    </source>
</evidence>
<dbReference type="AlphaFoldDB" id="A0A645HEB9"/>
<keyword evidence="1" id="KW-0472">Membrane</keyword>
<dbReference type="EMBL" id="VSSQ01087488">
    <property type="protein sequence ID" value="MPN34444.1"/>
    <property type="molecule type" value="Genomic_DNA"/>
</dbReference>
<sequence>MFNNNRTHYEEAKAKHQQKDVEARLKAERQMKNQLPRSRWLFRFWLILGIGLPLFLIIWILNR</sequence>
<name>A0A645HEB9_9ZZZZ</name>